<dbReference type="GO" id="GO:0016301">
    <property type="term" value="F:kinase activity"/>
    <property type="evidence" value="ECO:0007669"/>
    <property type="project" value="UniProtKB-KW"/>
</dbReference>
<keyword evidence="3" id="KW-0808">Transferase</keyword>
<evidence type="ECO:0000313" key="4">
    <source>
        <dbReference type="Proteomes" id="UP001232163"/>
    </source>
</evidence>
<keyword evidence="4" id="KW-1185">Reference proteome</keyword>
<dbReference type="EMBL" id="JAURUR010000019">
    <property type="protein sequence ID" value="MDP9766080.1"/>
    <property type="molecule type" value="Genomic_DNA"/>
</dbReference>
<dbReference type="Gene3D" id="3.90.1200.10">
    <property type="match status" value="1"/>
</dbReference>
<dbReference type="InterPro" id="IPR050249">
    <property type="entry name" value="Pseudomonas-type_ThrB"/>
</dbReference>
<organism evidence="3 4">
    <name type="scientific">Deinococcus enclensis</name>
    <dbReference type="NCBI Taxonomy" id="1049582"/>
    <lineage>
        <taxon>Bacteria</taxon>
        <taxon>Thermotogati</taxon>
        <taxon>Deinococcota</taxon>
        <taxon>Deinococci</taxon>
        <taxon>Deinococcales</taxon>
        <taxon>Deinococcaceae</taxon>
        <taxon>Deinococcus</taxon>
    </lineage>
</organism>
<protein>
    <submittedName>
        <fullName evidence="3">Ser/Thr protein kinase RdoA (MazF antagonist)</fullName>
    </submittedName>
</protein>
<dbReference type="PANTHER" id="PTHR21064:SF6">
    <property type="entry name" value="AMINOGLYCOSIDE PHOSPHOTRANSFERASE DOMAIN-CONTAINING PROTEIN"/>
    <property type="match status" value="1"/>
</dbReference>
<evidence type="ECO:0000313" key="3">
    <source>
        <dbReference type="EMBL" id="MDP9766080.1"/>
    </source>
</evidence>
<keyword evidence="3" id="KW-0418">Kinase</keyword>
<evidence type="ECO:0000256" key="1">
    <source>
        <dbReference type="ARBA" id="ARBA00038240"/>
    </source>
</evidence>
<gene>
    <name evidence="3" type="ORF">QO006_003544</name>
</gene>
<dbReference type="Proteomes" id="UP001232163">
    <property type="component" value="Unassembled WGS sequence"/>
</dbReference>
<dbReference type="InterPro" id="IPR002575">
    <property type="entry name" value="Aminoglycoside_PTrfase"/>
</dbReference>
<accession>A0ABT9MHL4</accession>
<sequence>MFTLTEQETARLAGAFGLTGAQVVRAHEGYRGTRTLRVQAHEGELFLRLYAPYWRSLADQVTFELEWLDLLARQGQPVVRPVRTLQGSWSFLHDGVPVAGFAPLPGEPRFPLTAAEAATLGTLLGRLHLAAAPPVPEGVFRYDARTLLERPLAFGLRHLQGADARDWAHAGQQLRTVLEAIPTDGEAFGPVHADLHQWNVHWSPDGPGVLDFALCGVGYRLFDLAAFLWPLRDATAGQPGVQAMCDAFVTGYQQVRPLLPQEAAALEAFVKLRDLWEMHDFADWEPNFDAVRDVPGYLARFRAHPGGLRWTS</sequence>
<dbReference type="RefSeq" id="WP_307468894.1">
    <property type="nucleotide sequence ID" value="NZ_JAURUR010000019.1"/>
</dbReference>
<reference evidence="3 4" key="1">
    <citation type="submission" date="2023-07" db="EMBL/GenBank/DDBJ databases">
        <title>Genomic Encyclopedia of Type Strains, Phase IV (KMG-IV): sequencing the most valuable type-strain genomes for metagenomic binning, comparative biology and taxonomic classification.</title>
        <authorList>
            <person name="Goeker M."/>
        </authorList>
    </citation>
    <scope>NUCLEOTIDE SEQUENCE [LARGE SCALE GENOMIC DNA]</scope>
    <source>
        <strain evidence="3 4">NIO-1023</strain>
    </source>
</reference>
<evidence type="ECO:0000259" key="2">
    <source>
        <dbReference type="Pfam" id="PF01636"/>
    </source>
</evidence>
<dbReference type="PANTHER" id="PTHR21064">
    <property type="entry name" value="AMINOGLYCOSIDE PHOSPHOTRANSFERASE DOMAIN-CONTAINING PROTEIN-RELATED"/>
    <property type="match status" value="1"/>
</dbReference>
<dbReference type="SUPFAM" id="SSF56112">
    <property type="entry name" value="Protein kinase-like (PK-like)"/>
    <property type="match status" value="1"/>
</dbReference>
<name>A0ABT9MHL4_9DEIO</name>
<dbReference type="Gene3D" id="3.30.200.20">
    <property type="entry name" value="Phosphorylase Kinase, domain 1"/>
    <property type="match status" value="1"/>
</dbReference>
<comment type="caution">
    <text evidence="3">The sequence shown here is derived from an EMBL/GenBank/DDBJ whole genome shotgun (WGS) entry which is preliminary data.</text>
</comment>
<dbReference type="InterPro" id="IPR011009">
    <property type="entry name" value="Kinase-like_dom_sf"/>
</dbReference>
<feature type="domain" description="Aminoglycoside phosphotransferase" evidence="2">
    <location>
        <begin position="28"/>
        <end position="258"/>
    </location>
</feature>
<proteinExistence type="inferred from homology"/>
<comment type="similarity">
    <text evidence="1">Belongs to the pseudomonas-type ThrB family.</text>
</comment>
<dbReference type="Pfam" id="PF01636">
    <property type="entry name" value="APH"/>
    <property type="match status" value="1"/>
</dbReference>